<dbReference type="Gene3D" id="1.10.10.10">
    <property type="entry name" value="Winged helix-like DNA-binding domain superfamily/Winged helix DNA-binding domain"/>
    <property type="match status" value="1"/>
</dbReference>
<dbReference type="AlphaFoldDB" id="A0A1F6N4H9"/>
<name>A0A1F6N4H9_9BACT</name>
<dbReference type="Proteomes" id="UP000177040">
    <property type="component" value="Unassembled WGS sequence"/>
</dbReference>
<sequence>MYTVHMKTTTATKIISYLGAHSQATAKELADVTGISRQALFRQLGKLQMQDQIYKIGTPPEVFYLLKQKIIEDHRDHTEIDPATKIYIDKNYLFITPTGERLEGLVGFIDWCRKTKQPVEKTAQEYVKTLGKYNAYKKNGLIDGTVKLKTTFGHSSMHKLYYLDFYSIERFGKTKLGQLLLYAKQSQNRHLIKELIVDIKPAIAQLIKKNNIEAIGFIPPTVKREVQFMKELERQLHFKVAKISIFKIRNGISVPQKTLNKLEDRIENAKKTMVVDTTKQYKNILLIDDAVGSGATLNEIAAQIKTKGVGSGKIFGLAVTGSFKGFDVISEV</sequence>
<dbReference type="InterPro" id="IPR036390">
    <property type="entry name" value="WH_DNA-bd_sf"/>
</dbReference>
<dbReference type="Gene3D" id="3.40.50.2020">
    <property type="match status" value="1"/>
</dbReference>
<proteinExistence type="predicted"/>
<gene>
    <name evidence="1" type="ORF">A2983_00630</name>
</gene>
<dbReference type="InterPro" id="IPR029057">
    <property type="entry name" value="PRTase-like"/>
</dbReference>
<dbReference type="EMBL" id="MFQH01000001">
    <property type="protein sequence ID" value="OGH78827.1"/>
    <property type="molecule type" value="Genomic_DNA"/>
</dbReference>
<evidence type="ECO:0000313" key="2">
    <source>
        <dbReference type="Proteomes" id="UP000177040"/>
    </source>
</evidence>
<dbReference type="Pfam" id="PF13412">
    <property type="entry name" value="HTH_24"/>
    <property type="match status" value="1"/>
</dbReference>
<accession>A0A1F6N4H9</accession>
<protein>
    <recommendedName>
        <fullName evidence="3">Helix-turn-helix type 11 domain-containing protein</fullName>
    </recommendedName>
</protein>
<dbReference type="InterPro" id="IPR000836">
    <property type="entry name" value="PRTase_dom"/>
</dbReference>
<reference evidence="1 2" key="1">
    <citation type="journal article" date="2016" name="Nat. Commun.">
        <title>Thousands of microbial genomes shed light on interconnected biogeochemical processes in an aquifer system.</title>
        <authorList>
            <person name="Anantharaman K."/>
            <person name="Brown C.T."/>
            <person name="Hug L.A."/>
            <person name="Sharon I."/>
            <person name="Castelle C.J."/>
            <person name="Probst A.J."/>
            <person name="Thomas B.C."/>
            <person name="Singh A."/>
            <person name="Wilkins M.J."/>
            <person name="Karaoz U."/>
            <person name="Brodie E.L."/>
            <person name="Williams K.H."/>
            <person name="Hubbard S.S."/>
            <person name="Banfield J.F."/>
        </authorList>
    </citation>
    <scope>NUCLEOTIDE SEQUENCE [LARGE SCALE GENOMIC DNA]</scope>
</reference>
<organism evidence="1 2">
    <name type="scientific">Candidatus Magasanikbacteria bacterium RIFCSPLOWO2_01_FULL_40_15</name>
    <dbReference type="NCBI Taxonomy" id="1798686"/>
    <lineage>
        <taxon>Bacteria</taxon>
        <taxon>Candidatus Magasanikiibacteriota</taxon>
    </lineage>
</organism>
<comment type="caution">
    <text evidence="1">The sequence shown here is derived from an EMBL/GenBank/DDBJ whole genome shotgun (WGS) entry which is preliminary data.</text>
</comment>
<dbReference type="InterPro" id="IPR036388">
    <property type="entry name" value="WH-like_DNA-bd_sf"/>
</dbReference>
<dbReference type="SUPFAM" id="SSF46785">
    <property type="entry name" value="Winged helix' DNA-binding domain"/>
    <property type="match status" value="1"/>
</dbReference>
<evidence type="ECO:0000313" key="1">
    <source>
        <dbReference type="EMBL" id="OGH78827.1"/>
    </source>
</evidence>
<dbReference type="CDD" id="cd06223">
    <property type="entry name" value="PRTases_typeI"/>
    <property type="match status" value="1"/>
</dbReference>
<dbReference type="SUPFAM" id="SSF53271">
    <property type="entry name" value="PRTase-like"/>
    <property type="match status" value="1"/>
</dbReference>
<evidence type="ECO:0008006" key="3">
    <source>
        <dbReference type="Google" id="ProtNLM"/>
    </source>
</evidence>